<feature type="domain" description="AraC effector-binding" evidence="1">
    <location>
        <begin position="1"/>
        <end position="156"/>
    </location>
</feature>
<dbReference type="Proteomes" id="UP001500469">
    <property type="component" value="Unassembled WGS sequence"/>
</dbReference>
<comment type="caution">
    <text evidence="2">The sequence shown here is derived from an EMBL/GenBank/DDBJ whole genome shotgun (WGS) entry which is preliminary data.</text>
</comment>
<sequence>MTPRIEKLNEKKLIGTPLRMSLSQNRTGELWGSFMPRKREIENRLTNEMISLQLYQPSHFINFDPENEFEKWAAVEVSDLENVPSGMEAFNLTGGLYAVFEYKGSSSDTGIFQYIFGTWLPHSDYDLDDRPHFEVLGAKYKNNDPTSEEEIWIPIRSKNV</sequence>
<dbReference type="InterPro" id="IPR053182">
    <property type="entry name" value="YobU-like_regulator"/>
</dbReference>
<proteinExistence type="predicted"/>
<dbReference type="InterPro" id="IPR010499">
    <property type="entry name" value="AraC_E-bd"/>
</dbReference>
<dbReference type="SMART" id="SM00871">
    <property type="entry name" value="AraC_E_bind"/>
    <property type="match status" value="1"/>
</dbReference>
<dbReference type="InterPro" id="IPR011256">
    <property type="entry name" value="Reg_factor_effector_dom_sf"/>
</dbReference>
<accession>A0ABN1N4D5</accession>
<dbReference type="Gene3D" id="3.20.80.10">
    <property type="entry name" value="Regulatory factor, effector binding domain"/>
    <property type="match status" value="1"/>
</dbReference>
<dbReference type="Pfam" id="PF14526">
    <property type="entry name" value="Cass2"/>
    <property type="match status" value="1"/>
</dbReference>
<dbReference type="EMBL" id="BAAAFI010000045">
    <property type="protein sequence ID" value="GAA0880635.1"/>
    <property type="molecule type" value="Genomic_DNA"/>
</dbReference>
<evidence type="ECO:0000313" key="3">
    <source>
        <dbReference type="Proteomes" id="UP001500469"/>
    </source>
</evidence>
<dbReference type="PANTHER" id="PTHR36444">
    <property type="entry name" value="TRANSCRIPTIONAL REGULATOR PROTEIN YOBU-RELATED"/>
    <property type="match status" value="1"/>
</dbReference>
<evidence type="ECO:0000313" key="2">
    <source>
        <dbReference type="EMBL" id="GAA0880635.1"/>
    </source>
</evidence>
<name>A0ABN1N4D5_9BACT</name>
<protein>
    <recommendedName>
        <fullName evidence="1">AraC effector-binding domain-containing protein</fullName>
    </recommendedName>
</protein>
<dbReference type="SUPFAM" id="SSF55136">
    <property type="entry name" value="Probable bacterial effector-binding domain"/>
    <property type="match status" value="1"/>
</dbReference>
<reference evidence="2 3" key="1">
    <citation type="journal article" date="2019" name="Int. J. Syst. Evol. Microbiol.">
        <title>The Global Catalogue of Microorganisms (GCM) 10K type strain sequencing project: providing services to taxonomists for standard genome sequencing and annotation.</title>
        <authorList>
            <consortium name="The Broad Institute Genomics Platform"/>
            <consortium name="The Broad Institute Genome Sequencing Center for Infectious Disease"/>
            <person name="Wu L."/>
            <person name="Ma J."/>
        </authorList>
    </citation>
    <scope>NUCLEOTIDE SEQUENCE [LARGE SCALE GENOMIC DNA]</scope>
    <source>
        <strain evidence="2 3">JCM 16112</strain>
    </source>
</reference>
<dbReference type="PANTHER" id="PTHR36444:SF2">
    <property type="entry name" value="TRANSCRIPTIONAL REGULATOR PROTEIN YOBU-RELATED"/>
    <property type="match status" value="1"/>
</dbReference>
<organism evidence="2 3">
    <name type="scientific">Algoriphagus jejuensis</name>
    <dbReference type="NCBI Taxonomy" id="419934"/>
    <lineage>
        <taxon>Bacteria</taxon>
        <taxon>Pseudomonadati</taxon>
        <taxon>Bacteroidota</taxon>
        <taxon>Cytophagia</taxon>
        <taxon>Cytophagales</taxon>
        <taxon>Cyclobacteriaceae</taxon>
        <taxon>Algoriphagus</taxon>
    </lineage>
</organism>
<dbReference type="InterPro" id="IPR029441">
    <property type="entry name" value="Cass2"/>
</dbReference>
<keyword evidence="3" id="KW-1185">Reference proteome</keyword>
<evidence type="ECO:0000259" key="1">
    <source>
        <dbReference type="SMART" id="SM00871"/>
    </source>
</evidence>
<gene>
    <name evidence="2" type="ORF">GCM10009119_36050</name>
</gene>
<dbReference type="RefSeq" id="WP_343854099.1">
    <property type="nucleotide sequence ID" value="NZ_BAAAFI010000045.1"/>
</dbReference>